<dbReference type="Gene3D" id="3.10.450.50">
    <property type="match status" value="1"/>
</dbReference>
<reference evidence="2" key="1">
    <citation type="submission" date="2021-11" db="EMBL/GenBank/DDBJ databases">
        <title>BS-T2-15 a new species belonging to the Comamonadaceae family isolated from the soil of a French oak forest.</title>
        <authorList>
            <person name="Mieszkin S."/>
            <person name="Alain K."/>
        </authorList>
    </citation>
    <scope>NUCLEOTIDE SEQUENCE</scope>
    <source>
        <strain evidence="2">BS-T2-15</strain>
    </source>
</reference>
<keyword evidence="3" id="KW-1185">Reference proteome</keyword>
<evidence type="ECO:0000259" key="1">
    <source>
        <dbReference type="Pfam" id="PF13474"/>
    </source>
</evidence>
<dbReference type="SUPFAM" id="SSF54427">
    <property type="entry name" value="NTF2-like"/>
    <property type="match status" value="1"/>
</dbReference>
<dbReference type="AlphaFoldDB" id="A0A9X1YJK5"/>
<dbReference type="PANTHER" id="PTHR34957">
    <property type="entry name" value="NUCLEAR TRANSPORT FACTOR 2 (NTF2) FAMILY PROTEIN"/>
    <property type="match status" value="1"/>
</dbReference>
<name>A0A9X1YJK5_9BURK</name>
<dbReference type="PANTHER" id="PTHR34957:SF1">
    <property type="entry name" value="NUCLEAR TRANSPORT FACTOR 2 (NTF2) FAMILY PROTEIN"/>
    <property type="match status" value="1"/>
</dbReference>
<dbReference type="Pfam" id="PF13474">
    <property type="entry name" value="SnoaL_3"/>
    <property type="match status" value="1"/>
</dbReference>
<sequence>MPHPKARAAALHASPEDCEAQFYDALRDGDLERVMAVWADDDEIVCVHPGGTRVVGPQAVRAAFESVFAGGHIAVHPEHVKQVHAMGCAVHSVLERIDVVTVDGPQTGWIVATNVYLKTSQGWRMVAHHASPGAPDEIPEIIDLPSVLH</sequence>
<protein>
    <submittedName>
        <fullName evidence="2">Nuclear transport factor 2 family protein</fullName>
    </submittedName>
</protein>
<gene>
    <name evidence="2" type="ORF">LPC04_18505</name>
</gene>
<evidence type="ECO:0000313" key="3">
    <source>
        <dbReference type="Proteomes" id="UP001139353"/>
    </source>
</evidence>
<organism evidence="2 3">
    <name type="scientific">Scleromatobacter humisilvae</name>
    <dbReference type="NCBI Taxonomy" id="2897159"/>
    <lineage>
        <taxon>Bacteria</taxon>
        <taxon>Pseudomonadati</taxon>
        <taxon>Pseudomonadota</taxon>
        <taxon>Betaproteobacteria</taxon>
        <taxon>Burkholderiales</taxon>
        <taxon>Sphaerotilaceae</taxon>
        <taxon>Scleromatobacter</taxon>
    </lineage>
</organism>
<feature type="domain" description="SnoaL-like" evidence="1">
    <location>
        <begin position="19"/>
        <end position="134"/>
    </location>
</feature>
<dbReference type="Proteomes" id="UP001139353">
    <property type="component" value="Unassembled WGS sequence"/>
</dbReference>
<dbReference type="EMBL" id="JAJLJH010000005">
    <property type="protein sequence ID" value="MCK9687699.1"/>
    <property type="molecule type" value="Genomic_DNA"/>
</dbReference>
<proteinExistence type="predicted"/>
<dbReference type="InterPro" id="IPR037401">
    <property type="entry name" value="SnoaL-like"/>
</dbReference>
<dbReference type="RefSeq" id="WP_275683737.1">
    <property type="nucleotide sequence ID" value="NZ_JAJLJH010000005.1"/>
</dbReference>
<accession>A0A9X1YJK5</accession>
<evidence type="ECO:0000313" key="2">
    <source>
        <dbReference type="EMBL" id="MCK9687699.1"/>
    </source>
</evidence>
<comment type="caution">
    <text evidence="2">The sequence shown here is derived from an EMBL/GenBank/DDBJ whole genome shotgun (WGS) entry which is preliminary data.</text>
</comment>
<dbReference type="InterPro" id="IPR032710">
    <property type="entry name" value="NTF2-like_dom_sf"/>
</dbReference>